<dbReference type="EMBL" id="BAAADG010000007">
    <property type="protein sequence ID" value="GAA0229473.1"/>
    <property type="molecule type" value="Genomic_DNA"/>
</dbReference>
<evidence type="ECO:0000313" key="2">
    <source>
        <dbReference type="Proteomes" id="UP001501476"/>
    </source>
</evidence>
<reference evidence="1 2" key="1">
    <citation type="journal article" date="2019" name="Int. J. Syst. Evol. Microbiol.">
        <title>The Global Catalogue of Microorganisms (GCM) 10K type strain sequencing project: providing services to taxonomists for standard genome sequencing and annotation.</title>
        <authorList>
            <consortium name="The Broad Institute Genomics Platform"/>
            <consortium name="The Broad Institute Genome Sequencing Center for Infectious Disease"/>
            <person name="Wu L."/>
            <person name="Ma J."/>
        </authorList>
    </citation>
    <scope>NUCLEOTIDE SEQUENCE [LARGE SCALE GENOMIC DNA]</scope>
    <source>
        <strain evidence="1 2">JCM 6886</strain>
    </source>
</reference>
<sequence>MSAIELMKHFAMTMETRLMTKYLIITFDFSNDPNAEKSLPASARKIQYQGKTYFIVNKNEYLRLTGNHIARYLVSNPVPKNNF</sequence>
<comment type="caution">
    <text evidence="1">The sequence shown here is derived from an EMBL/GenBank/DDBJ whole genome shotgun (WGS) entry which is preliminary data.</text>
</comment>
<accession>A0ABN0TT26</accession>
<gene>
    <name evidence="1" type="ORF">GCM10008964_21120</name>
</gene>
<evidence type="ECO:0000313" key="1">
    <source>
        <dbReference type="EMBL" id="GAA0229473.1"/>
    </source>
</evidence>
<keyword evidence="2" id="KW-1185">Reference proteome</keyword>
<protein>
    <submittedName>
        <fullName evidence="1">Uncharacterized protein</fullName>
    </submittedName>
</protein>
<dbReference type="Proteomes" id="UP001501476">
    <property type="component" value="Unassembled WGS sequence"/>
</dbReference>
<name>A0ABN0TT26_9GAMM</name>
<dbReference type="RefSeq" id="WP_286304324.1">
    <property type="nucleotide sequence ID" value="NZ_AP027741.1"/>
</dbReference>
<proteinExistence type="predicted"/>
<organism evidence="1 2">
    <name type="scientific">Methylophaga marina</name>
    <dbReference type="NCBI Taxonomy" id="45495"/>
    <lineage>
        <taxon>Bacteria</taxon>
        <taxon>Pseudomonadati</taxon>
        <taxon>Pseudomonadota</taxon>
        <taxon>Gammaproteobacteria</taxon>
        <taxon>Thiotrichales</taxon>
        <taxon>Piscirickettsiaceae</taxon>
        <taxon>Methylophaga</taxon>
    </lineage>
</organism>